<protein>
    <submittedName>
        <fullName evidence="7">Uncharacterized protein</fullName>
    </submittedName>
</protein>
<evidence type="ECO:0000256" key="4">
    <source>
        <dbReference type="ARBA" id="ARBA00023128"/>
    </source>
</evidence>
<organism evidence="7 8">
    <name type="scientific">Trachymyrmex cornetzi</name>
    <dbReference type="NCBI Taxonomy" id="471704"/>
    <lineage>
        <taxon>Eukaryota</taxon>
        <taxon>Metazoa</taxon>
        <taxon>Ecdysozoa</taxon>
        <taxon>Arthropoda</taxon>
        <taxon>Hexapoda</taxon>
        <taxon>Insecta</taxon>
        <taxon>Pterygota</taxon>
        <taxon>Neoptera</taxon>
        <taxon>Endopterygota</taxon>
        <taxon>Hymenoptera</taxon>
        <taxon>Apocrita</taxon>
        <taxon>Aculeata</taxon>
        <taxon>Formicoidea</taxon>
        <taxon>Formicidae</taxon>
        <taxon>Myrmicinae</taxon>
        <taxon>Trachymyrmex</taxon>
    </lineage>
</organism>
<accession>A0A195DMJ2</accession>
<evidence type="ECO:0000256" key="3">
    <source>
        <dbReference type="ARBA" id="ARBA00022792"/>
    </source>
</evidence>
<keyword evidence="6" id="KW-0812">Transmembrane</keyword>
<proteinExistence type="inferred from homology"/>
<dbReference type="GO" id="GO:0006123">
    <property type="term" value="P:mitochondrial electron transport, cytochrome c to oxygen"/>
    <property type="evidence" value="ECO:0007669"/>
    <property type="project" value="InterPro"/>
</dbReference>
<keyword evidence="5 6" id="KW-0472">Membrane</keyword>
<keyword evidence="8" id="KW-1185">Reference proteome</keyword>
<gene>
    <name evidence="7" type="ORF">ALC57_13636</name>
</gene>
<evidence type="ECO:0000256" key="5">
    <source>
        <dbReference type="ARBA" id="ARBA00023136"/>
    </source>
</evidence>
<dbReference type="GO" id="GO:0005743">
    <property type="term" value="C:mitochondrial inner membrane"/>
    <property type="evidence" value="ECO:0007669"/>
    <property type="project" value="UniProtKB-SubCell"/>
</dbReference>
<dbReference type="GO" id="GO:0045277">
    <property type="term" value="C:respiratory chain complex IV"/>
    <property type="evidence" value="ECO:0007669"/>
    <property type="project" value="InterPro"/>
</dbReference>
<evidence type="ECO:0000256" key="6">
    <source>
        <dbReference type="SAM" id="Phobius"/>
    </source>
</evidence>
<comment type="similarity">
    <text evidence="2">Belongs to the cytochrome c oxidase VIIa family.</text>
</comment>
<feature type="non-terminal residue" evidence="7">
    <location>
        <position position="1"/>
    </location>
</feature>
<dbReference type="Proteomes" id="UP000078492">
    <property type="component" value="Unassembled WGS sequence"/>
</dbReference>
<dbReference type="AlphaFoldDB" id="A0A195DMJ2"/>
<keyword evidence="6" id="KW-1133">Transmembrane helix</keyword>
<dbReference type="EMBL" id="KQ980724">
    <property type="protein sequence ID" value="KYN14052.1"/>
    <property type="molecule type" value="Genomic_DNA"/>
</dbReference>
<evidence type="ECO:0000313" key="8">
    <source>
        <dbReference type="Proteomes" id="UP000078492"/>
    </source>
</evidence>
<keyword evidence="3" id="KW-0999">Mitochondrion inner membrane</keyword>
<evidence type="ECO:0000256" key="2">
    <source>
        <dbReference type="ARBA" id="ARBA00009331"/>
    </source>
</evidence>
<dbReference type="Gene3D" id="4.10.91.10">
    <property type="entry name" value="Cytochrome c oxidase, subunit VIIa"/>
    <property type="match status" value="1"/>
</dbReference>
<dbReference type="InterPro" id="IPR036539">
    <property type="entry name" value="Cyt_c_oxidase_su7a_sf"/>
</dbReference>
<dbReference type="SUPFAM" id="SSF81419">
    <property type="entry name" value="Mitochondrial cytochrome c oxidase subunit VIIa"/>
    <property type="match status" value="1"/>
</dbReference>
<evidence type="ECO:0000256" key="1">
    <source>
        <dbReference type="ARBA" id="ARBA00004273"/>
    </source>
</evidence>
<name>A0A195DMJ2_9HYME</name>
<sequence>GAKGSLDANMEYAPAIVLLDPSRTDSDDVTAYHRAVNFTISRDAESRCHRCNHHLSARVDSRENANVAESRRIRVYNALLPRKLFGTNQSLVECKEFQKFKLKQAKMQCDDGLPVYLKGGIRDKIVFYILSSVVFVNTILSVYTLIQSEYCDHMPKKS</sequence>
<evidence type="ECO:0000313" key="7">
    <source>
        <dbReference type="EMBL" id="KYN14052.1"/>
    </source>
</evidence>
<keyword evidence="4" id="KW-0496">Mitochondrion</keyword>
<reference evidence="7 8" key="1">
    <citation type="submission" date="2015-09" db="EMBL/GenBank/DDBJ databases">
        <title>Trachymyrmex cornetzi WGS genome.</title>
        <authorList>
            <person name="Nygaard S."/>
            <person name="Hu H."/>
            <person name="Boomsma J."/>
            <person name="Zhang G."/>
        </authorList>
    </citation>
    <scope>NUCLEOTIDE SEQUENCE [LARGE SCALE GENOMIC DNA]</scope>
    <source>
        <strain evidence="7">Tcor2-1</strain>
        <tissue evidence="7">Whole body</tissue>
    </source>
</reference>
<comment type="subcellular location">
    <subcellularLocation>
        <location evidence="1">Mitochondrion inner membrane</location>
    </subcellularLocation>
</comment>
<feature type="transmembrane region" description="Helical" evidence="6">
    <location>
        <begin position="125"/>
        <end position="146"/>
    </location>
</feature>